<evidence type="ECO:0000256" key="1">
    <source>
        <dbReference type="SAM" id="Coils"/>
    </source>
</evidence>
<dbReference type="EMBL" id="DF237722">
    <property type="protein sequence ID" value="GAQ91365.1"/>
    <property type="molecule type" value="Genomic_DNA"/>
</dbReference>
<proteinExistence type="predicted"/>
<feature type="compositionally biased region" description="Basic and acidic residues" evidence="2">
    <location>
        <begin position="807"/>
        <end position="859"/>
    </location>
</feature>
<protein>
    <submittedName>
        <fullName evidence="3">Uncharacterized protein</fullName>
    </submittedName>
</protein>
<sequence>MADISGMVEFEMSDEPSATFPVGAGGPIMKIMRFFYPIPVHLLHMFTGPVSLYSFFHILRQARGENNMFKKQWDWLRTKKECNRCGGFEHEICPVCESRGSLPYESKFAQAMWTNVHNPELLEKADAEGKELADLVGGEAGKIVGRARGLKAHKDELNAEMAYSMSKFKVLGQKPGMLPCKACDGEGVIKCQGCHGDAKKIDNWPDIDYYMHGPGRAMDQWIMTNPYGQPVTDVEREFLANDPHTAKWWTLRKYLVEGHKEHLTPREKMEAAEEVEQFWWDETTRRAIVERRPGWRENLELMKKEDPAWVFNTWGVNRQLAQGPEEEEEINNDPLSLMENLQESPEVRKLRYMVMGPYTKQLEMYGLDPATGAKVRDVPKSSARKITEKFLDLYGDEADNWIDLRRTTNSFGLPKTATPLLQAVLFDVPKEMRRLKNEQRGDELAACMNHPTIVNQYAEYIAALESGDPDAAVELAGKMDKSIRELALAQSVEREEKRRKQREAGLARIAQFKQDDVDAGLAAVEAASEVVPEIVKQDPEVLAIEQSVKSIETARDAARDRLLALREPTSFFSREYEEWLQAWHDAKRYESLHTIRGAALVRKMEAIRKTTGVFPAAQDRAQVRLVMHEEDRLRHAEEKRLGRDLSREEFRNMLIEQWRGQILDKDALEKVYQDLGPDAEDVIFRMAVKERRDEQLEQAHREAGRLGEREDHYVALKSIESYELAEQYGWDGIKQLTYPTVQYALMDEKAATEEKERVHREAVEARRAKIAKRGQIGTRLAETFQPVTDGLGKTRRMIEGIIPKPRPKTDGKEQAAADVSKMDKRQEAKRQRELERARAAEKMRAKKEEKARAHNDRKASFEKSLDERFDGVLAFLDQKVFNPMEDFFTGRRKLPPSPELTASENARIAREAERARKASAKQAAKLPGVAAAAQRKIERAEARKRRAEEEFEAWKREFLAKPENRESAAAESVIEGRRQIVALEENWFASVKRRAEHAVQRAQVAEQLELDEQLVLEAETVREQLEREDLTVPEHVDVRRFLLEGTVRPDVLEAIFDKEPLFSRATPGDLLLDEAEREYDESVRNKIREQVEEVEKERETEMLAAEAPIRQTKEQMAKDLDSARRAFRIESKRPTLETSSNDDNQLWRQQWNKLGQDDWVSKTRTSLQLAFNTQENSQSQDSPRPVAFATLNPTLLSFGGPSWQWKK</sequence>
<organism evidence="3 4">
    <name type="scientific">Klebsormidium nitens</name>
    <name type="common">Green alga</name>
    <name type="synonym">Ulothrix nitens</name>
    <dbReference type="NCBI Taxonomy" id="105231"/>
    <lineage>
        <taxon>Eukaryota</taxon>
        <taxon>Viridiplantae</taxon>
        <taxon>Streptophyta</taxon>
        <taxon>Klebsormidiophyceae</taxon>
        <taxon>Klebsormidiales</taxon>
        <taxon>Klebsormidiaceae</taxon>
        <taxon>Klebsormidium</taxon>
    </lineage>
</organism>
<accession>A0A1Y1IKG4</accession>
<feature type="region of interest" description="Disordered" evidence="2">
    <location>
        <begin position="909"/>
        <end position="929"/>
    </location>
</feature>
<keyword evidence="1" id="KW-0175">Coiled coil</keyword>
<dbReference type="AlphaFoldDB" id="A0A1Y1IKG4"/>
<feature type="coiled-coil region" evidence="1">
    <location>
        <begin position="930"/>
        <end position="957"/>
    </location>
</feature>
<evidence type="ECO:0000313" key="3">
    <source>
        <dbReference type="EMBL" id="GAQ91365.1"/>
    </source>
</evidence>
<reference evidence="3 4" key="1">
    <citation type="journal article" date="2014" name="Nat. Commun.">
        <title>Klebsormidium flaccidum genome reveals primary factors for plant terrestrial adaptation.</title>
        <authorList>
            <person name="Hori K."/>
            <person name="Maruyama F."/>
            <person name="Fujisawa T."/>
            <person name="Togashi T."/>
            <person name="Yamamoto N."/>
            <person name="Seo M."/>
            <person name="Sato S."/>
            <person name="Yamada T."/>
            <person name="Mori H."/>
            <person name="Tajima N."/>
            <person name="Moriyama T."/>
            <person name="Ikeuchi M."/>
            <person name="Watanabe M."/>
            <person name="Wada H."/>
            <person name="Kobayashi K."/>
            <person name="Saito M."/>
            <person name="Masuda T."/>
            <person name="Sasaki-Sekimoto Y."/>
            <person name="Mashiguchi K."/>
            <person name="Awai K."/>
            <person name="Shimojima M."/>
            <person name="Masuda S."/>
            <person name="Iwai M."/>
            <person name="Nobusawa T."/>
            <person name="Narise T."/>
            <person name="Kondo S."/>
            <person name="Saito H."/>
            <person name="Sato R."/>
            <person name="Murakawa M."/>
            <person name="Ihara Y."/>
            <person name="Oshima-Yamada Y."/>
            <person name="Ohtaka K."/>
            <person name="Satoh M."/>
            <person name="Sonobe K."/>
            <person name="Ishii M."/>
            <person name="Ohtani R."/>
            <person name="Kanamori-Sato M."/>
            <person name="Honoki R."/>
            <person name="Miyazaki D."/>
            <person name="Mochizuki H."/>
            <person name="Umetsu J."/>
            <person name="Higashi K."/>
            <person name="Shibata D."/>
            <person name="Kamiya Y."/>
            <person name="Sato N."/>
            <person name="Nakamura Y."/>
            <person name="Tabata S."/>
            <person name="Ida S."/>
            <person name="Kurokawa K."/>
            <person name="Ohta H."/>
        </authorList>
    </citation>
    <scope>NUCLEOTIDE SEQUENCE [LARGE SCALE GENOMIC DNA]</scope>
    <source>
        <strain evidence="3 4">NIES-2285</strain>
    </source>
</reference>
<feature type="compositionally biased region" description="Low complexity" evidence="2">
    <location>
        <begin position="920"/>
        <end position="929"/>
    </location>
</feature>
<gene>
    <name evidence="3" type="ORF">KFL_007730020</name>
</gene>
<feature type="coiled-coil region" evidence="1">
    <location>
        <begin position="1072"/>
        <end position="1104"/>
    </location>
</feature>
<evidence type="ECO:0000313" key="4">
    <source>
        <dbReference type="Proteomes" id="UP000054558"/>
    </source>
</evidence>
<evidence type="ECO:0000256" key="2">
    <source>
        <dbReference type="SAM" id="MobiDB-lite"/>
    </source>
</evidence>
<name>A0A1Y1IKG4_KLENI</name>
<feature type="region of interest" description="Disordered" evidence="2">
    <location>
        <begin position="800"/>
        <end position="859"/>
    </location>
</feature>
<dbReference type="Proteomes" id="UP000054558">
    <property type="component" value="Unassembled WGS sequence"/>
</dbReference>
<keyword evidence="4" id="KW-1185">Reference proteome</keyword>